<dbReference type="AlphaFoldDB" id="A0A1Y4ISA1"/>
<sequence length="260" mass="29763">MSNQISPKYQMNIIQNINDKLYELFKSYDDVEAYVCKWQVFYDDFGNANFYIQYKDNEHKKIDLKKTLHQIDGETLLKIAIDLGLDTPDFIPSIPMFKNELKSSFETAAQTFEKAYCNVEKDPSLAIGLANSALESIIKAILKDKRVSIQYNNRDTLSTLIKNICKAFNINNDQSCPKEIRTIASSLISCSTAIEDLRSTKTEMHGKTKDDFIINDSLCAYFVVNAVSTIGLFLLNYYRNKYPAQARYVSTEIDPDDLPF</sequence>
<dbReference type="RefSeq" id="WP_009121506.1">
    <property type="nucleotide sequence ID" value="NZ_JBCHFK010000001.1"/>
</dbReference>
<keyword evidence="1" id="KW-1133">Transmembrane helix</keyword>
<organism evidence="3 4">
    <name type="scientific">Parabacteroides distasonis</name>
    <dbReference type="NCBI Taxonomy" id="823"/>
    <lineage>
        <taxon>Bacteria</taxon>
        <taxon>Pseudomonadati</taxon>
        <taxon>Bacteroidota</taxon>
        <taxon>Bacteroidia</taxon>
        <taxon>Bacteroidales</taxon>
        <taxon>Tannerellaceae</taxon>
        <taxon>Parabacteroides</taxon>
    </lineage>
</organism>
<feature type="transmembrane region" description="Helical" evidence="1">
    <location>
        <begin position="220"/>
        <end position="238"/>
    </location>
</feature>
<gene>
    <name evidence="3" type="ORF">B5F32_06195</name>
</gene>
<evidence type="ECO:0000313" key="4">
    <source>
        <dbReference type="Proteomes" id="UP000195950"/>
    </source>
</evidence>
<reference evidence="4" key="1">
    <citation type="submission" date="2017-04" db="EMBL/GenBank/DDBJ databases">
        <title>Function of individual gut microbiota members based on whole genome sequencing of pure cultures obtained from chicken caecum.</title>
        <authorList>
            <person name="Medvecky M."/>
            <person name="Cejkova D."/>
            <person name="Polansky O."/>
            <person name="Karasova D."/>
            <person name="Kubasova T."/>
            <person name="Cizek A."/>
            <person name="Rychlik I."/>
        </authorList>
    </citation>
    <scope>NUCLEOTIDE SEQUENCE [LARGE SCALE GENOMIC DNA]</scope>
    <source>
        <strain evidence="4">An199</strain>
    </source>
</reference>
<proteinExistence type="predicted"/>
<dbReference type="Pfam" id="PF14355">
    <property type="entry name" value="Abi_C"/>
    <property type="match status" value="1"/>
</dbReference>
<keyword evidence="1" id="KW-0472">Membrane</keyword>
<evidence type="ECO:0000256" key="1">
    <source>
        <dbReference type="SAM" id="Phobius"/>
    </source>
</evidence>
<comment type="caution">
    <text evidence="3">The sequence shown here is derived from an EMBL/GenBank/DDBJ whole genome shotgun (WGS) entry which is preliminary data.</text>
</comment>
<dbReference type="EMBL" id="NFJX01000004">
    <property type="protein sequence ID" value="OUP20511.1"/>
    <property type="molecule type" value="Genomic_DNA"/>
</dbReference>
<evidence type="ECO:0000313" key="3">
    <source>
        <dbReference type="EMBL" id="OUP20511.1"/>
    </source>
</evidence>
<name>A0A1Y4ISA1_PARDI</name>
<evidence type="ECO:0000259" key="2">
    <source>
        <dbReference type="Pfam" id="PF14355"/>
    </source>
</evidence>
<dbReference type="InterPro" id="IPR026001">
    <property type="entry name" value="Abi-like_C"/>
</dbReference>
<protein>
    <recommendedName>
        <fullName evidence="2">Abortive infection protein-like C-terminal domain-containing protein</fullName>
    </recommendedName>
</protein>
<accession>A0A1Y4ISA1</accession>
<keyword evidence="1" id="KW-0812">Transmembrane</keyword>
<dbReference type="Proteomes" id="UP000195950">
    <property type="component" value="Unassembled WGS sequence"/>
</dbReference>
<feature type="domain" description="Abortive infection protein-like C-terminal" evidence="2">
    <location>
        <begin position="159"/>
        <end position="235"/>
    </location>
</feature>